<dbReference type="Proteomes" id="UP000256491">
    <property type="component" value="Unassembled WGS sequence"/>
</dbReference>
<keyword evidence="1" id="KW-1133">Transmembrane helix</keyword>
<dbReference type="PANTHER" id="PTHR40057">
    <property type="entry name" value="SLR1162 PROTEIN"/>
    <property type="match status" value="1"/>
</dbReference>
<evidence type="ECO:0000256" key="1">
    <source>
        <dbReference type="SAM" id="Phobius"/>
    </source>
</evidence>
<dbReference type="InterPro" id="IPR038762">
    <property type="entry name" value="ABM_predict"/>
</dbReference>
<name>A0ABX9IGE1_9FLAO</name>
<feature type="transmembrane region" description="Helical" evidence="1">
    <location>
        <begin position="138"/>
        <end position="157"/>
    </location>
</feature>
<organism evidence="2 3">
    <name type="scientific">Chryseobacterium rhizosphaerae</name>
    <dbReference type="NCBI Taxonomy" id="395937"/>
    <lineage>
        <taxon>Bacteria</taxon>
        <taxon>Pseudomonadati</taxon>
        <taxon>Bacteroidota</taxon>
        <taxon>Flavobacteriia</taxon>
        <taxon>Flavobacteriales</taxon>
        <taxon>Weeksellaceae</taxon>
        <taxon>Chryseobacterium group</taxon>
        <taxon>Chryseobacterium</taxon>
    </lineage>
</organism>
<sequence>MFQLTRRNNFSNSYKSKIMETQGASVVITHHVLDGKQSEYEKWLDEILPVSKRAKGFINWQIVRPIPNLTFVYTVIIRFDTIENLRNWMESDTRRKLIDKAHPLFTKEDNYEIKSGLDFLFYGEKTDNKVPVRWKQYLATWSAIYPLSLLMQLLLLPSLRLMNIPANRYFDTLVSTGCLVFLVIYVVMPNYTKLIRKWLYQ</sequence>
<dbReference type="Gene3D" id="3.30.70.100">
    <property type="match status" value="1"/>
</dbReference>
<evidence type="ECO:0000313" key="2">
    <source>
        <dbReference type="EMBL" id="REC72179.1"/>
    </source>
</evidence>
<comment type="caution">
    <text evidence="2">The sequence shown here is derived from an EMBL/GenBank/DDBJ whole genome shotgun (WGS) entry which is preliminary data.</text>
</comment>
<evidence type="ECO:0000313" key="3">
    <source>
        <dbReference type="Proteomes" id="UP000256491"/>
    </source>
</evidence>
<accession>A0ABX9IGE1</accession>
<keyword evidence="3" id="KW-1185">Reference proteome</keyword>
<keyword evidence="1" id="KW-0812">Transmembrane</keyword>
<keyword evidence="1" id="KW-0472">Membrane</keyword>
<keyword evidence="2" id="KW-0560">Oxidoreductase</keyword>
<reference evidence="2 3" key="1">
    <citation type="journal article" date="2010" name="Syst. Appl. Microbiol.">
        <title>Four new species of Chryseobacterium from the rhizosphere of coastal sand dune plants, Chryseobacterium elymi sp. nov., Chryseobacterium hagamense sp. nov., Chryseobacterium lathyri sp. nov. and Chryseobacterium rhizosphaerae sp. nov.</title>
        <authorList>
            <person name="Cho S.H."/>
            <person name="Lee K.S."/>
            <person name="Shin D.S."/>
            <person name="Han J.H."/>
            <person name="Park K.S."/>
            <person name="Lee C.H."/>
            <person name="Park K.H."/>
            <person name="Kim S.B."/>
        </authorList>
    </citation>
    <scope>NUCLEOTIDE SEQUENCE [LARGE SCALE GENOMIC DNA]</scope>
    <source>
        <strain evidence="2 3">KCTC 22548</strain>
    </source>
</reference>
<proteinExistence type="predicted"/>
<protein>
    <submittedName>
        <fullName evidence="2">Antibiotic biosynthesis monooxygenase</fullName>
    </submittedName>
</protein>
<dbReference type="EMBL" id="QNUF01000029">
    <property type="protein sequence ID" value="REC72179.1"/>
    <property type="molecule type" value="Genomic_DNA"/>
</dbReference>
<dbReference type="SUPFAM" id="SSF54909">
    <property type="entry name" value="Dimeric alpha+beta barrel"/>
    <property type="match status" value="1"/>
</dbReference>
<dbReference type="PANTHER" id="PTHR40057:SF1">
    <property type="entry name" value="SLR1162 PROTEIN"/>
    <property type="match status" value="1"/>
</dbReference>
<feature type="transmembrane region" description="Helical" evidence="1">
    <location>
        <begin position="169"/>
        <end position="188"/>
    </location>
</feature>
<dbReference type="GO" id="GO:0004497">
    <property type="term" value="F:monooxygenase activity"/>
    <property type="evidence" value="ECO:0007669"/>
    <property type="project" value="UniProtKB-KW"/>
</dbReference>
<dbReference type="InterPro" id="IPR011008">
    <property type="entry name" value="Dimeric_a/b-barrel"/>
</dbReference>
<gene>
    <name evidence="2" type="ORF">DRF57_19495</name>
</gene>
<keyword evidence="2" id="KW-0503">Monooxygenase</keyword>